<reference evidence="2 3" key="1">
    <citation type="submission" date="2015-01" db="EMBL/GenBank/DDBJ databases">
        <title>Draft genome sequence of Pedobacter sp. NL19 isolated from sludge of an effluent treatment pond in an abandoned uranium mine.</title>
        <authorList>
            <person name="Santos T."/>
            <person name="Caetano T."/>
            <person name="Covas C."/>
            <person name="Cruz A."/>
            <person name="Mendo S."/>
        </authorList>
    </citation>
    <scope>NUCLEOTIDE SEQUENCE [LARGE SCALE GENOMIC DNA]</scope>
    <source>
        <strain evidence="2 3">NL19</strain>
    </source>
</reference>
<dbReference type="AlphaFoldDB" id="A0A0D0GT26"/>
<dbReference type="STRING" id="1503925.TH53_08310"/>
<dbReference type="SMART" id="SM01248">
    <property type="entry name" value="KaiB"/>
    <property type="match status" value="1"/>
</dbReference>
<dbReference type="RefSeq" id="WP_041880592.1">
    <property type="nucleotide sequence ID" value="NZ_JXRA01000031.1"/>
</dbReference>
<dbReference type="OrthoDB" id="5458519at2"/>
<dbReference type="InterPro" id="IPR036249">
    <property type="entry name" value="Thioredoxin-like_sf"/>
</dbReference>
<dbReference type="InterPro" id="IPR039022">
    <property type="entry name" value="KaiB-like"/>
</dbReference>
<evidence type="ECO:0000313" key="3">
    <source>
        <dbReference type="Proteomes" id="UP000032049"/>
    </source>
</evidence>
<dbReference type="InterPro" id="IPR011649">
    <property type="entry name" value="KaiB_domain"/>
</dbReference>
<feature type="domain" description="KaiB" evidence="1">
    <location>
        <begin position="14"/>
        <end position="95"/>
    </location>
</feature>
<dbReference type="EMBL" id="JXRA01000031">
    <property type="protein sequence ID" value="KIO77636.1"/>
    <property type="molecule type" value="Genomic_DNA"/>
</dbReference>
<accession>A0A0D0GT26</accession>
<proteinExistence type="predicted"/>
<dbReference type="Pfam" id="PF07689">
    <property type="entry name" value="KaiB"/>
    <property type="match status" value="1"/>
</dbReference>
<name>A0A0D0GT26_9SPHI</name>
<evidence type="ECO:0000313" key="2">
    <source>
        <dbReference type="EMBL" id="KIO77636.1"/>
    </source>
</evidence>
<comment type="caution">
    <text evidence="2">The sequence shown here is derived from an EMBL/GenBank/DDBJ whole genome shotgun (WGS) entry which is preliminary data.</text>
</comment>
<dbReference type="CDD" id="cd02978">
    <property type="entry name" value="KaiB_like"/>
    <property type="match status" value="1"/>
</dbReference>
<organism evidence="2 3">
    <name type="scientific">Pedobacter lusitanus</name>
    <dbReference type="NCBI Taxonomy" id="1503925"/>
    <lineage>
        <taxon>Bacteria</taxon>
        <taxon>Pseudomonadati</taxon>
        <taxon>Bacteroidota</taxon>
        <taxon>Sphingobacteriia</taxon>
        <taxon>Sphingobacteriales</taxon>
        <taxon>Sphingobacteriaceae</taxon>
        <taxon>Pedobacter</taxon>
    </lineage>
</organism>
<dbReference type="PANTHER" id="PTHR41709:SF2">
    <property type="entry name" value="CIRCADIAN CLOCK PROTEIN KAIB2"/>
    <property type="match status" value="1"/>
</dbReference>
<dbReference type="GO" id="GO:0048511">
    <property type="term" value="P:rhythmic process"/>
    <property type="evidence" value="ECO:0007669"/>
    <property type="project" value="InterPro"/>
</dbReference>
<dbReference type="PANTHER" id="PTHR41709">
    <property type="entry name" value="KAIB-LIKE PROTEIN 1"/>
    <property type="match status" value="1"/>
</dbReference>
<keyword evidence="3" id="KW-1185">Reference proteome</keyword>
<protein>
    <recommendedName>
        <fullName evidence="1">KaiB domain-containing protein</fullName>
    </recommendedName>
</protein>
<dbReference type="SUPFAM" id="SSF52833">
    <property type="entry name" value="Thioredoxin-like"/>
    <property type="match status" value="1"/>
</dbReference>
<dbReference type="Gene3D" id="3.40.30.10">
    <property type="entry name" value="Glutaredoxin"/>
    <property type="match status" value="1"/>
</dbReference>
<gene>
    <name evidence="2" type="ORF">TH53_08310</name>
</gene>
<evidence type="ECO:0000259" key="1">
    <source>
        <dbReference type="SMART" id="SM01248"/>
    </source>
</evidence>
<sequence length="101" mass="11458">MLYSVGKRTDYQLTLFITGASYNSVKAINNIKFICEKYLQGNYALDIIDVYQIPEIVLKEQLTVLPTLIRRGAETYKRLVGDLSDIPAVLRGLGVNFKDKE</sequence>
<dbReference type="Proteomes" id="UP000032049">
    <property type="component" value="Unassembled WGS sequence"/>
</dbReference>